<keyword evidence="2" id="KW-1185">Reference proteome</keyword>
<gene>
    <name evidence="1" type="ORF">DES52_1192</name>
</gene>
<reference evidence="1 2" key="1">
    <citation type="submission" date="2018-06" db="EMBL/GenBank/DDBJ databases">
        <title>Genomic Encyclopedia of Type Strains, Phase IV (KMG-IV): sequencing the most valuable type-strain genomes for metagenomic binning, comparative biology and taxonomic classification.</title>
        <authorList>
            <person name="Goeker M."/>
        </authorList>
    </citation>
    <scope>NUCLEOTIDE SEQUENCE [LARGE SCALE GENOMIC DNA]</scope>
    <source>
        <strain evidence="1 2">DSM 18048</strain>
    </source>
</reference>
<accession>A0A318S4B1</accession>
<dbReference type="Proteomes" id="UP000248326">
    <property type="component" value="Unassembled WGS sequence"/>
</dbReference>
<dbReference type="AlphaFoldDB" id="A0A318S4B1"/>
<organism evidence="1 2">
    <name type="scientific">Deinococcus yavapaiensis KR-236</name>
    <dbReference type="NCBI Taxonomy" id="694435"/>
    <lineage>
        <taxon>Bacteria</taxon>
        <taxon>Thermotogati</taxon>
        <taxon>Deinococcota</taxon>
        <taxon>Deinococci</taxon>
        <taxon>Deinococcales</taxon>
        <taxon>Deinococcaceae</taxon>
        <taxon>Deinococcus</taxon>
    </lineage>
</organism>
<name>A0A318S4B1_9DEIO</name>
<proteinExistence type="predicted"/>
<evidence type="ECO:0000313" key="1">
    <source>
        <dbReference type="EMBL" id="PYE49982.1"/>
    </source>
</evidence>
<comment type="caution">
    <text evidence="1">The sequence shown here is derived from an EMBL/GenBank/DDBJ whole genome shotgun (WGS) entry which is preliminary data.</text>
</comment>
<sequence length="73" mass="8620">MNENDMNRELQALLTHMRQYDLEERTQGQQEADERRRAWHDGRASAYHDIIDRLAALLEEPRIESTDDLASHS</sequence>
<dbReference type="EMBL" id="QJSX01000019">
    <property type="protein sequence ID" value="PYE49982.1"/>
    <property type="molecule type" value="Genomic_DNA"/>
</dbReference>
<protein>
    <submittedName>
        <fullName evidence="1">Uncharacterized protein</fullName>
    </submittedName>
</protein>
<evidence type="ECO:0000313" key="2">
    <source>
        <dbReference type="Proteomes" id="UP000248326"/>
    </source>
</evidence>